<dbReference type="InterPro" id="IPR014851">
    <property type="entry name" value="BCS1_N"/>
</dbReference>
<dbReference type="STRING" id="1081108.A0A168CSP0"/>
<dbReference type="InterPro" id="IPR027417">
    <property type="entry name" value="P-loop_NTPase"/>
</dbReference>
<evidence type="ECO:0000256" key="1">
    <source>
        <dbReference type="ARBA" id="ARBA00004434"/>
    </source>
</evidence>
<dbReference type="SUPFAM" id="SSF52540">
    <property type="entry name" value="P-loop containing nucleoside triphosphate hydrolases"/>
    <property type="match status" value="1"/>
</dbReference>
<evidence type="ECO:0000259" key="6">
    <source>
        <dbReference type="SMART" id="SM00382"/>
    </source>
</evidence>
<dbReference type="InterPro" id="IPR050747">
    <property type="entry name" value="Mitochondrial_chaperone_BCS1"/>
</dbReference>
<dbReference type="SMART" id="SM00382">
    <property type="entry name" value="AAA"/>
    <property type="match status" value="1"/>
</dbReference>
<dbReference type="SMART" id="SM01024">
    <property type="entry name" value="BCS1_N"/>
    <property type="match status" value="1"/>
</dbReference>
<keyword evidence="5" id="KW-0812">Transmembrane</keyword>
<feature type="domain" description="AAA+ ATPase" evidence="6">
    <location>
        <begin position="254"/>
        <end position="385"/>
    </location>
</feature>
<dbReference type="EMBL" id="AZHF01000008">
    <property type="protein sequence ID" value="OAA71745.1"/>
    <property type="molecule type" value="Genomic_DNA"/>
</dbReference>
<sequence length="462" mass="52137">MDSSTFNTSNSHAWPPSTPNPLGITDLPIPGVLNSAMPQLLAWGINGYGPIMLVFGLVAILKSYAYQAQAWFVEYFTTTTSVESTDEMYDMLMAWASSNGLNEAARSRIARVGVTWANPKKDSSGPVKKPISLSPWKGSFLFRFKNHFLYYQTETVVTTFHRKEIASITCIGRSGDVLKKLLEQCRREYLQKNEGKITIFENHGDSWKKRAAKQIRPLSTVMLPENQKEALINDVREFVSPATREWYCQKNFAYRRGYLFYGPPGTGKSSLSSAIAGEFEMDIYTINIPSVDDQTLTKLFNELPDKCLVLMEDIDAAATDRSASEEERKERKQSLSLSGLLNEIDGVASQEGRILIMTTNHKNLLDDALIREGRIDLKIKFSLADSVTTANLFKFMYEPVVGAKPLASFQAEVLARYATDFAALVPEFEFSVTLHLRYSARRVTLRWMLHLPVRKAQFPTQQ</sequence>
<evidence type="ECO:0000256" key="3">
    <source>
        <dbReference type="ARBA" id="ARBA00022792"/>
    </source>
</evidence>
<keyword evidence="5" id="KW-0472">Membrane</keyword>
<protein>
    <submittedName>
        <fullName evidence="8">Bcs1</fullName>
    </submittedName>
</protein>
<accession>A0A168CSP0</accession>
<proteinExistence type="inferred from homology"/>
<dbReference type="Gene3D" id="3.40.50.300">
    <property type="entry name" value="P-loop containing nucleotide triphosphate hydrolases"/>
    <property type="match status" value="1"/>
</dbReference>
<evidence type="ECO:0000256" key="2">
    <source>
        <dbReference type="ARBA" id="ARBA00007448"/>
    </source>
</evidence>
<keyword evidence="3" id="KW-0999">Mitochondrion inner membrane</keyword>
<dbReference type="GO" id="GO:0016887">
    <property type="term" value="F:ATP hydrolysis activity"/>
    <property type="evidence" value="ECO:0007669"/>
    <property type="project" value="InterPro"/>
</dbReference>
<keyword evidence="5" id="KW-1133">Transmembrane helix</keyword>
<dbReference type="AlphaFoldDB" id="A0A168CSP0"/>
<evidence type="ECO:0000256" key="4">
    <source>
        <dbReference type="RuleBase" id="RU003651"/>
    </source>
</evidence>
<dbReference type="Pfam" id="PF08740">
    <property type="entry name" value="BCS1_N"/>
    <property type="match status" value="1"/>
</dbReference>
<evidence type="ECO:0000256" key="5">
    <source>
        <dbReference type="SAM" id="Phobius"/>
    </source>
</evidence>
<dbReference type="GO" id="GO:0005743">
    <property type="term" value="C:mitochondrial inner membrane"/>
    <property type="evidence" value="ECO:0007669"/>
    <property type="project" value="UniProtKB-SubCell"/>
</dbReference>
<comment type="caution">
    <text evidence="8">The sequence shown here is derived from an EMBL/GenBank/DDBJ whole genome shotgun (WGS) entry which is preliminary data.</text>
</comment>
<name>A0A168CSP0_CORDF</name>
<evidence type="ECO:0000313" key="8">
    <source>
        <dbReference type="EMBL" id="OAA71745.1"/>
    </source>
</evidence>
<dbReference type="GO" id="GO:0005524">
    <property type="term" value="F:ATP binding"/>
    <property type="evidence" value="ECO:0007669"/>
    <property type="project" value="UniProtKB-KW"/>
</dbReference>
<keyword evidence="4" id="KW-0067">ATP-binding</keyword>
<dbReference type="PROSITE" id="PS00674">
    <property type="entry name" value="AAA"/>
    <property type="match status" value="1"/>
</dbReference>
<comment type="subcellular location">
    <subcellularLocation>
        <location evidence="1">Mitochondrion inner membrane</location>
        <topology evidence="1">Single-pass membrane protein</topology>
    </subcellularLocation>
</comment>
<evidence type="ECO:0000259" key="7">
    <source>
        <dbReference type="SMART" id="SM01024"/>
    </source>
</evidence>
<feature type="domain" description="BCS1 N-terminal" evidence="7">
    <location>
        <begin position="52"/>
        <end position="221"/>
    </location>
</feature>
<dbReference type="Pfam" id="PF00004">
    <property type="entry name" value="AAA"/>
    <property type="match status" value="1"/>
</dbReference>
<dbReference type="PANTHER" id="PTHR23070">
    <property type="entry name" value="BCS1 AAA-TYPE ATPASE"/>
    <property type="match status" value="1"/>
</dbReference>
<evidence type="ECO:0000313" key="9">
    <source>
        <dbReference type="Proteomes" id="UP000076881"/>
    </source>
</evidence>
<dbReference type="Proteomes" id="UP000076881">
    <property type="component" value="Unassembled WGS sequence"/>
</dbReference>
<comment type="similarity">
    <text evidence="2">Belongs to the AAA ATPase family. BCS1 subfamily.</text>
</comment>
<dbReference type="InterPro" id="IPR003593">
    <property type="entry name" value="AAA+_ATPase"/>
</dbReference>
<organism evidence="8 9">
    <name type="scientific">Akanthomyces lecanii RCEF 1005</name>
    <dbReference type="NCBI Taxonomy" id="1081108"/>
    <lineage>
        <taxon>Eukaryota</taxon>
        <taxon>Fungi</taxon>
        <taxon>Dikarya</taxon>
        <taxon>Ascomycota</taxon>
        <taxon>Pezizomycotina</taxon>
        <taxon>Sordariomycetes</taxon>
        <taxon>Hypocreomycetidae</taxon>
        <taxon>Hypocreales</taxon>
        <taxon>Cordycipitaceae</taxon>
        <taxon>Akanthomyces</taxon>
        <taxon>Cordyceps confragosa</taxon>
    </lineage>
</organism>
<keyword evidence="3" id="KW-0496">Mitochondrion</keyword>
<dbReference type="InterPro" id="IPR003959">
    <property type="entry name" value="ATPase_AAA_core"/>
</dbReference>
<feature type="transmembrane region" description="Helical" evidence="5">
    <location>
        <begin position="40"/>
        <end position="61"/>
    </location>
</feature>
<dbReference type="OrthoDB" id="10251412at2759"/>
<dbReference type="InterPro" id="IPR003960">
    <property type="entry name" value="ATPase_AAA_CS"/>
</dbReference>
<keyword evidence="9" id="KW-1185">Reference proteome</keyword>
<reference evidence="8 9" key="1">
    <citation type="journal article" date="2016" name="Genome Biol. Evol.">
        <title>Divergent and convergent evolution of fungal pathogenicity.</title>
        <authorList>
            <person name="Shang Y."/>
            <person name="Xiao G."/>
            <person name="Zheng P."/>
            <person name="Cen K."/>
            <person name="Zhan S."/>
            <person name="Wang C."/>
        </authorList>
    </citation>
    <scope>NUCLEOTIDE SEQUENCE [LARGE SCALE GENOMIC DNA]</scope>
    <source>
        <strain evidence="8 9">RCEF 1005</strain>
    </source>
</reference>
<keyword evidence="4" id="KW-0547">Nucleotide-binding</keyword>
<gene>
    <name evidence="8" type="ORF">LEL_08980</name>
</gene>